<dbReference type="PANTHER" id="PTHR21600:SF92">
    <property type="entry name" value="RIBOSOMAL LARGE SUBUNIT PSEUDOURIDINE SYNTHASE C"/>
    <property type="match status" value="1"/>
</dbReference>
<feature type="domain" description="Pseudouridine synthase RsuA/RluA-like" evidence="4">
    <location>
        <begin position="52"/>
        <end position="186"/>
    </location>
</feature>
<organism evidence="5 6">
    <name type="scientific">Candidatus Stercoripulliclostridium pullicola</name>
    <dbReference type="NCBI Taxonomy" id="2840953"/>
    <lineage>
        <taxon>Bacteria</taxon>
        <taxon>Bacillati</taxon>
        <taxon>Bacillota</taxon>
        <taxon>Clostridia</taxon>
        <taxon>Eubacteriales</taxon>
        <taxon>Candidatus Stercoripulliclostridium</taxon>
    </lineage>
</organism>
<dbReference type="GO" id="GO:0003723">
    <property type="term" value="F:RNA binding"/>
    <property type="evidence" value="ECO:0007669"/>
    <property type="project" value="InterPro"/>
</dbReference>
<dbReference type="CDD" id="cd02869">
    <property type="entry name" value="PseudoU_synth_RluA_like"/>
    <property type="match status" value="1"/>
</dbReference>
<dbReference type="PANTHER" id="PTHR21600">
    <property type="entry name" value="MITOCHONDRIAL RNA PSEUDOURIDINE SYNTHASE"/>
    <property type="match status" value="1"/>
</dbReference>
<dbReference type="Gene3D" id="3.30.2350.10">
    <property type="entry name" value="Pseudouridine synthase"/>
    <property type="match status" value="1"/>
</dbReference>
<dbReference type="GO" id="GO:0009982">
    <property type="term" value="F:pseudouridine synthase activity"/>
    <property type="evidence" value="ECO:0007669"/>
    <property type="project" value="InterPro"/>
</dbReference>
<protein>
    <recommendedName>
        <fullName evidence="2">RNA pseudouridylate synthase</fullName>
    </recommendedName>
    <alternativeName>
        <fullName evidence="3">RNA-uridine isomerase</fullName>
    </alternativeName>
</protein>
<gene>
    <name evidence="5" type="ORF">IAB16_05035</name>
</gene>
<dbReference type="GO" id="GO:0140098">
    <property type="term" value="F:catalytic activity, acting on RNA"/>
    <property type="evidence" value="ECO:0007669"/>
    <property type="project" value="UniProtKB-ARBA"/>
</dbReference>
<proteinExistence type="predicted"/>
<dbReference type="InterPro" id="IPR006145">
    <property type="entry name" value="PsdUridine_synth_RsuA/RluA"/>
</dbReference>
<dbReference type="GO" id="GO:0000455">
    <property type="term" value="P:enzyme-directed rRNA pseudouridine synthesis"/>
    <property type="evidence" value="ECO:0007669"/>
    <property type="project" value="TreeGrafter"/>
</dbReference>
<dbReference type="InterPro" id="IPR020103">
    <property type="entry name" value="PsdUridine_synth_cat_dom_sf"/>
</dbReference>
<dbReference type="Proteomes" id="UP000727857">
    <property type="component" value="Unassembled WGS sequence"/>
</dbReference>
<dbReference type="SUPFAM" id="SSF55120">
    <property type="entry name" value="Pseudouridine synthase"/>
    <property type="match status" value="1"/>
</dbReference>
<dbReference type="InterPro" id="IPR050188">
    <property type="entry name" value="RluA_PseudoU_synthase"/>
</dbReference>
<evidence type="ECO:0000256" key="2">
    <source>
        <dbReference type="ARBA" id="ARBA00031870"/>
    </source>
</evidence>
<reference evidence="5" key="1">
    <citation type="submission" date="2020-10" db="EMBL/GenBank/DDBJ databases">
        <authorList>
            <person name="Gilroy R."/>
        </authorList>
    </citation>
    <scope>NUCLEOTIDE SEQUENCE</scope>
    <source>
        <strain evidence="5">517</strain>
    </source>
</reference>
<accession>A0A940IDN0</accession>
<evidence type="ECO:0000256" key="3">
    <source>
        <dbReference type="ARBA" id="ARBA00033164"/>
    </source>
</evidence>
<reference evidence="5" key="2">
    <citation type="journal article" date="2021" name="PeerJ">
        <title>Extensive microbial diversity within the chicken gut microbiome revealed by metagenomics and culture.</title>
        <authorList>
            <person name="Gilroy R."/>
            <person name="Ravi A."/>
            <person name="Getino M."/>
            <person name="Pursley I."/>
            <person name="Horton D.L."/>
            <person name="Alikhan N.F."/>
            <person name="Baker D."/>
            <person name="Gharbi K."/>
            <person name="Hall N."/>
            <person name="Watson M."/>
            <person name="Adriaenssens E.M."/>
            <person name="Foster-Nyarko E."/>
            <person name="Jarju S."/>
            <person name="Secka A."/>
            <person name="Antonio M."/>
            <person name="Oren A."/>
            <person name="Chaudhuri R.R."/>
            <person name="La Ragione R."/>
            <person name="Hildebrand F."/>
            <person name="Pallen M.J."/>
        </authorList>
    </citation>
    <scope>NUCLEOTIDE SEQUENCE</scope>
    <source>
        <strain evidence="5">517</strain>
    </source>
</reference>
<name>A0A940IDN0_9FIRM</name>
<dbReference type="EMBL" id="JADINF010000127">
    <property type="protein sequence ID" value="MBO8424362.1"/>
    <property type="molecule type" value="Genomic_DNA"/>
</dbReference>
<evidence type="ECO:0000313" key="6">
    <source>
        <dbReference type="Proteomes" id="UP000727857"/>
    </source>
</evidence>
<evidence type="ECO:0000259" key="4">
    <source>
        <dbReference type="Pfam" id="PF00849"/>
    </source>
</evidence>
<comment type="caution">
    <text evidence="5">The sequence shown here is derived from an EMBL/GenBank/DDBJ whole genome shotgun (WGS) entry which is preliminary data.</text>
</comment>
<dbReference type="Pfam" id="PF00849">
    <property type="entry name" value="PseudoU_synth_2"/>
    <property type="match status" value="1"/>
</dbReference>
<sequence length="243" mass="27242">MKQRSITVAGKRVTEDVYLRNGDTVEVFADESKLLKFNFETVYRDENVIIAVKPRGISSEEFASRVSSTENVTATLAHRLDTNTRGLIVMSLNARAEAELATAFRKGYVIKKYVALVAGELKEKLDLNAYLVKDSVSGMVKIYGKQVADSVRIRTEVAPLEAREGATLTEVTLHTGKTHQIRAHLAYAGYPVIGDTKYGDFEVNRLFRAKRQYLTAYKLAFRIPDGSPLRYLDELTLEIAPDF</sequence>
<evidence type="ECO:0000256" key="1">
    <source>
        <dbReference type="ARBA" id="ARBA00000073"/>
    </source>
</evidence>
<dbReference type="AlphaFoldDB" id="A0A940IDN0"/>
<evidence type="ECO:0000313" key="5">
    <source>
        <dbReference type="EMBL" id="MBO8424362.1"/>
    </source>
</evidence>
<comment type="catalytic activity">
    <reaction evidence="1">
        <text>a uridine in RNA = a pseudouridine in RNA</text>
        <dbReference type="Rhea" id="RHEA:48348"/>
        <dbReference type="Rhea" id="RHEA-COMP:12068"/>
        <dbReference type="Rhea" id="RHEA-COMP:12069"/>
        <dbReference type="ChEBI" id="CHEBI:65314"/>
        <dbReference type="ChEBI" id="CHEBI:65315"/>
    </reaction>
</comment>